<reference evidence="8" key="2">
    <citation type="submission" date="2023-05" db="EMBL/GenBank/DDBJ databases">
        <authorList>
            <consortium name="Lawrence Berkeley National Laboratory"/>
            <person name="Steindorff A."/>
            <person name="Hensen N."/>
            <person name="Bonometti L."/>
            <person name="Westerberg I."/>
            <person name="Brannstrom I.O."/>
            <person name="Guillou S."/>
            <person name="Cros-Aarteil S."/>
            <person name="Calhoun S."/>
            <person name="Haridas S."/>
            <person name="Kuo A."/>
            <person name="Mondo S."/>
            <person name="Pangilinan J."/>
            <person name="Riley R."/>
            <person name="Labutti K."/>
            <person name="Andreopoulos B."/>
            <person name="Lipzen A."/>
            <person name="Chen C."/>
            <person name="Yanf M."/>
            <person name="Daum C."/>
            <person name="Ng V."/>
            <person name="Clum A."/>
            <person name="Ohm R."/>
            <person name="Martin F."/>
            <person name="Silar P."/>
            <person name="Natvig D."/>
            <person name="Lalanne C."/>
            <person name="Gautier V."/>
            <person name="Ament-Velasquez S.L."/>
            <person name="Kruys A."/>
            <person name="Hutchinson M.I."/>
            <person name="Powell A.J."/>
            <person name="Barry K."/>
            <person name="Miller A.N."/>
            <person name="Grigoriev I.V."/>
            <person name="Debuchy R."/>
            <person name="Gladieux P."/>
            <person name="Thoren M.H."/>
            <person name="Johannesson H."/>
        </authorList>
    </citation>
    <scope>NUCLEOTIDE SEQUENCE</scope>
    <source>
        <strain evidence="8">CBS 141.50</strain>
    </source>
</reference>
<comment type="subunit">
    <text evidence="3">Monomer.</text>
</comment>
<dbReference type="GO" id="GO:0036297">
    <property type="term" value="P:interstrand cross-link repair"/>
    <property type="evidence" value="ECO:0007669"/>
    <property type="project" value="TreeGrafter"/>
</dbReference>
<keyword evidence="4" id="KW-0479">Metal-binding</keyword>
<dbReference type="PANTHER" id="PTHR14464">
    <property type="entry name" value="EXONUCLEASE V"/>
    <property type="match status" value="1"/>
</dbReference>
<sequence length="668" mass="74047">MAAFTSESEGEYAFNLTTSEEEELLAVVDHFSSVSPQLRPAHSKRALTPPAKKTAVAPSPFTSDFDEYSDLDDDPNIAIAIEQTVAAITDDDLSFDLSELHDGADDGLGVDDDNDFYSRGRVTAHLPNVASRDSGSASRGSRLAPSVTSDDDSFPTFVSRTGSQPSPAIPPTPDVRYPDLTRALTAAEEGARLFQPVEKTKPSGEDNRSPILRFRTAPKKPFSVTDLTSGAWCELQYFYTLTRNRGGKKTTTPAMKKGIKVHTRLERQIFKPVKVEVTKREDSFGLKIWNMIEGLRVLRKRGVTREFEVWGIVHGNVVCGVIDGMSYDNPDLELQEDVLSSRGSQTITNSQPYMQNTPEGDQIFISDVKTRNSTNPPPQSQSRVSLIQLFLYHRFISDMASDRLDYMRVFERYNVKPDEPFSNRFMAQLAQLQDENPTKGNLDTDSDATVSNGQMLNDSDTDSNNGEFVSAPSSPSQVSFDDPAHAPPKYDTLRGLLSVLKFELALTFPRGAADLGSIVAVEYRYRGRDPIDPKPNTTTPAIGGVTENDVPAAPSIDTPPELEVGSVICTNSFFVEPETLDLYLDDTMRWWKGERPPRGVAAFEAGFKCRSCEFADDCRWRKDIDQEALHRARMKQLEREAERQTERRTPGTATDTTSATFSITVVAA</sequence>
<protein>
    <submittedName>
        <fullName evidence="8">Exonuclease V</fullName>
    </submittedName>
</protein>
<evidence type="ECO:0000256" key="7">
    <source>
        <dbReference type="SAM" id="MobiDB-lite"/>
    </source>
</evidence>
<keyword evidence="6 8" id="KW-0269">Exonuclease</keyword>
<evidence type="ECO:0000313" key="8">
    <source>
        <dbReference type="EMBL" id="KAK4144600.1"/>
    </source>
</evidence>
<feature type="region of interest" description="Disordered" evidence="7">
    <location>
        <begin position="435"/>
        <end position="485"/>
    </location>
</feature>
<dbReference type="GO" id="GO:0005739">
    <property type="term" value="C:mitochondrion"/>
    <property type="evidence" value="ECO:0007669"/>
    <property type="project" value="TreeGrafter"/>
</dbReference>
<gene>
    <name evidence="8" type="ORF">C8A04DRAFT_36590</name>
</gene>
<comment type="cofactor">
    <cofactor evidence="1">
        <name>[4Fe-4S] cluster</name>
        <dbReference type="ChEBI" id="CHEBI:49883"/>
    </cofactor>
</comment>
<proteinExistence type="inferred from homology"/>
<evidence type="ECO:0000313" key="9">
    <source>
        <dbReference type="Proteomes" id="UP001302676"/>
    </source>
</evidence>
<evidence type="ECO:0000256" key="4">
    <source>
        <dbReference type="ARBA" id="ARBA00022485"/>
    </source>
</evidence>
<evidence type="ECO:0000256" key="5">
    <source>
        <dbReference type="ARBA" id="ARBA00022722"/>
    </source>
</evidence>
<dbReference type="RefSeq" id="XP_062637971.1">
    <property type="nucleotide sequence ID" value="XM_062783574.1"/>
</dbReference>
<feature type="compositionally biased region" description="Basic and acidic residues" evidence="7">
    <location>
        <begin position="636"/>
        <end position="649"/>
    </location>
</feature>
<evidence type="ECO:0000256" key="6">
    <source>
        <dbReference type="ARBA" id="ARBA00022839"/>
    </source>
</evidence>
<keyword evidence="4" id="KW-0411">Iron-sulfur</keyword>
<feature type="compositionally biased region" description="Polar residues" evidence="7">
    <location>
        <begin position="156"/>
        <end position="166"/>
    </location>
</feature>
<evidence type="ECO:0000256" key="1">
    <source>
        <dbReference type="ARBA" id="ARBA00001966"/>
    </source>
</evidence>
<dbReference type="GO" id="GO:0045145">
    <property type="term" value="F:single-stranded DNA 5'-3' DNA exonuclease activity"/>
    <property type="evidence" value="ECO:0007669"/>
    <property type="project" value="InterPro"/>
</dbReference>
<dbReference type="AlphaFoldDB" id="A0AAN6V5U9"/>
<organism evidence="8 9">
    <name type="scientific">Dichotomopilus funicola</name>
    <dbReference type="NCBI Taxonomy" id="1934379"/>
    <lineage>
        <taxon>Eukaryota</taxon>
        <taxon>Fungi</taxon>
        <taxon>Dikarya</taxon>
        <taxon>Ascomycota</taxon>
        <taxon>Pezizomycotina</taxon>
        <taxon>Sordariomycetes</taxon>
        <taxon>Sordariomycetidae</taxon>
        <taxon>Sordariales</taxon>
        <taxon>Chaetomiaceae</taxon>
        <taxon>Dichotomopilus</taxon>
    </lineage>
</organism>
<dbReference type="PANTHER" id="PTHR14464:SF4">
    <property type="entry name" value="EXONUCLEASE V"/>
    <property type="match status" value="1"/>
</dbReference>
<feature type="region of interest" description="Disordered" evidence="7">
    <location>
        <begin position="636"/>
        <end position="659"/>
    </location>
</feature>
<evidence type="ECO:0000256" key="3">
    <source>
        <dbReference type="ARBA" id="ARBA00011245"/>
    </source>
</evidence>
<keyword evidence="5" id="KW-0540">Nuclease</keyword>
<dbReference type="Pfam" id="PF09810">
    <property type="entry name" value="Exo5"/>
    <property type="match status" value="1"/>
</dbReference>
<feature type="region of interest" description="Disordered" evidence="7">
    <location>
        <begin position="127"/>
        <end position="176"/>
    </location>
</feature>
<dbReference type="Proteomes" id="UP001302676">
    <property type="component" value="Unassembled WGS sequence"/>
</dbReference>
<comment type="similarity">
    <text evidence="2">Belongs to the EXO5 family.</text>
</comment>
<dbReference type="InterPro" id="IPR019190">
    <property type="entry name" value="EXOV"/>
</dbReference>
<feature type="compositionally biased region" description="Low complexity" evidence="7">
    <location>
        <begin position="130"/>
        <end position="146"/>
    </location>
</feature>
<name>A0AAN6V5U9_9PEZI</name>
<keyword evidence="6 8" id="KW-0378">Hydrolase</keyword>
<reference evidence="8" key="1">
    <citation type="journal article" date="2023" name="Mol. Phylogenet. Evol.">
        <title>Genome-scale phylogeny and comparative genomics of the fungal order Sordariales.</title>
        <authorList>
            <person name="Hensen N."/>
            <person name="Bonometti L."/>
            <person name="Westerberg I."/>
            <person name="Brannstrom I.O."/>
            <person name="Guillou S."/>
            <person name="Cros-Aarteil S."/>
            <person name="Calhoun S."/>
            <person name="Haridas S."/>
            <person name="Kuo A."/>
            <person name="Mondo S."/>
            <person name="Pangilinan J."/>
            <person name="Riley R."/>
            <person name="LaButti K."/>
            <person name="Andreopoulos B."/>
            <person name="Lipzen A."/>
            <person name="Chen C."/>
            <person name="Yan M."/>
            <person name="Daum C."/>
            <person name="Ng V."/>
            <person name="Clum A."/>
            <person name="Steindorff A."/>
            <person name="Ohm R.A."/>
            <person name="Martin F."/>
            <person name="Silar P."/>
            <person name="Natvig D.O."/>
            <person name="Lalanne C."/>
            <person name="Gautier V."/>
            <person name="Ament-Velasquez S.L."/>
            <person name="Kruys A."/>
            <person name="Hutchinson M.I."/>
            <person name="Powell A.J."/>
            <person name="Barry K."/>
            <person name="Miller A.N."/>
            <person name="Grigoriev I.V."/>
            <person name="Debuchy R."/>
            <person name="Gladieux P."/>
            <person name="Hiltunen Thoren M."/>
            <person name="Johannesson H."/>
        </authorList>
    </citation>
    <scope>NUCLEOTIDE SEQUENCE</scope>
    <source>
        <strain evidence="8">CBS 141.50</strain>
    </source>
</reference>
<keyword evidence="4" id="KW-0408">Iron</keyword>
<feature type="compositionally biased region" description="Polar residues" evidence="7">
    <location>
        <begin position="435"/>
        <end position="479"/>
    </location>
</feature>
<dbReference type="GeneID" id="87820187"/>
<feature type="compositionally biased region" description="Low complexity" evidence="7">
    <location>
        <begin position="650"/>
        <end position="659"/>
    </location>
</feature>
<dbReference type="GO" id="GO:0005634">
    <property type="term" value="C:nucleus"/>
    <property type="evidence" value="ECO:0007669"/>
    <property type="project" value="TreeGrafter"/>
</dbReference>
<accession>A0AAN6V5U9</accession>
<keyword evidence="4" id="KW-0004">4Fe-4S</keyword>
<dbReference type="EMBL" id="MU853576">
    <property type="protein sequence ID" value="KAK4144600.1"/>
    <property type="molecule type" value="Genomic_DNA"/>
</dbReference>
<evidence type="ECO:0000256" key="2">
    <source>
        <dbReference type="ARBA" id="ARBA00009797"/>
    </source>
</evidence>
<dbReference type="GO" id="GO:0051539">
    <property type="term" value="F:4 iron, 4 sulfur cluster binding"/>
    <property type="evidence" value="ECO:0007669"/>
    <property type="project" value="UniProtKB-KW"/>
</dbReference>
<keyword evidence="9" id="KW-1185">Reference proteome</keyword>
<comment type="caution">
    <text evidence="8">The sequence shown here is derived from an EMBL/GenBank/DDBJ whole genome shotgun (WGS) entry which is preliminary data.</text>
</comment>